<protein>
    <submittedName>
        <fullName evidence="2">Uncharacterized protein</fullName>
    </submittedName>
</protein>
<sequence>MFLAKAKKVPRSDIRKYFTDFTGDHTSPKSVQLFLLDKFEKSRRDRTVPFFYHFTTAIDTDNIRRVFEDCRQSILEQNLKTLMMQ</sequence>
<name>A0AC35G5S8_9BILA</name>
<dbReference type="WBParaSite" id="PS1159_v2.g24365.t1">
    <property type="protein sequence ID" value="PS1159_v2.g24365.t1"/>
    <property type="gene ID" value="PS1159_v2.g24365"/>
</dbReference>
<evidence type="ECO:0000313" key="2">
    <source>
        <dbReference type="WBParaSite" id="PS1159_v2.g24365.t1"/>
    </source>
</evidence>
<proteinExistence type="predicted"/>
<dbReference type="Proteomes" id="UP000887580">
    <property type="component" value="Unplaced"/>
</dbReference>
<accession>A0AC35G5S8</accession>
<evidence type="ECO:0000313" key="1">
    <source>
        <dbReference type="Proteomes" id="UP000887580"/>
    </source>
</evidence>
<reference evidence="2" key="1">
    <citation type="submission" date="2022-11" db="UniProtKB">
        <authorList>
            <consortium name="WormBaseParasite"/>
        </authorList>
    </citation>
    <scope>IDENTIFICATION</scope>
</reference>
<organism evidence="1 2">
    <name type="scientific">Panagrolaimus sp. PS1159</name>
    <dbReference type="NCBI Taxonomy" id="55785"/>
    <lineage>
        <taxon>Eukaryota</taxon>
        <taxon>Metazoa</taxon>
        <taxon>Ecdysozoa</taxon>
        <taxon>Nematoda</taxon>
        <taxon>Chromadorea</taxon>
        <taxon>Rhabditida</taxon>
        <taxon>Tylenchina</taxon>
        <taxon>Panagrolaimomorpha</taxon>
        <taxon>Panagrolaimoidea</taxon>
        <taxon>Panagrolaimidae</taxon>
        <taxon>Panagrolaimus</taxon>
    </lineage>
</organism>